<accession>A0A941EGE9</accession>
<dbReference type="AlphaFoldDB" id="A0A941EGE9"/>
<comment type="caution">
    <text evidence="1">The sequence shown here is derived from an EMBL/GenBank/DDBJ whole genome shotgun (WGS) entry which is preliminary data.</text>
</comment>
<evidence type="ECO:0000313" key="2">
    <source>
        <dbReference type="Proteomes" id="UP000676325"/>
    </source>
</evidence>
<dbReference type="RefSeq" id="WP_212521270.1">
    <property type="nucleotide sequence ID" value="NZ_JAGSOH010000116.1"/>
</dbReference>
<organism evidence="1 2">
    <name type="scientific">Actinospica acidithermotolerans</name>
    <dbReference type="NCBI Taxonomy" id="2828514"/>
    <lineage>
        <taxon>Bacteria</taxon>
        <taxon>Bacillati</taxon>
        <taxon>Actinomycetota</taxon>
        <taxon>Actinomycetes</taxon>
        <taxon>Catenulisporales</taxon>
        <taxon>Actinospicaceae</taxon>
        <taxon>Actinospica</taxon>
    </lineage>
</organism>
<keyword evidence="2" id="KW-1185">Reference proteome</keyword>
<reference evidence="1" key="1">
    <citation type="submission" date="2021-04" db="EMBL/GenBank/DDBJ databases">
        <title>Genome based classification of Actinospica acidithermotolerans sp. nov., an actinobacterium isolated from an Indonesian hot spring.</title>
        <authorList>
            <person name="Kusuma A.B."/>
            <person name="Putra K.E."/>
            <person name="Nafisah S."/>
            <person name="Loh J."/>
            <person name="Nouioui I."/>
            <person name="Goodfellow M."/>
        </authorList>
    </citation>
    <scope>NUCLEOTIDE SEQUENCE</scope>
    <source>
        <strain evidence="1">MGRD01-02</strain>
    </source>
</reference>
<proteinExistence type="predicted"/>
<dbReference type="EMBL" id="JAGSOH010000116">
    <property type="protein sequence ID" value="MBR7830140.1"/>
    <property type="molecule type" value="Genomic_DNA"/>
</dbReference>
<sequence>MTATTRVPLHRRGKGVAAAFAGMVGALSLAGCGIQSSGMKVVGAAPTLQAANDVTGTGNPNGENEYELYFFHDHKLTPVVRYTSDPVTQEVVMAALIKGPNTTDTADGYTSAVPGNLSIVSYTARDQQWNYQYSMPLDPAAKAQIVCSIQSDLNAPSVGTLTADGSELWNSCYDYSENFGAPAYLPNLGTASPSASGSADTGSGQ</sequence>
<dbReference type="PROSITE" id="PS51257">
    <property type="entry name" value="PROKAR_LIPOPROTEIN"/>
    <property type="match status" value="1"/>
</dbReference>
<gene>
    <name evidence="1" type="ORF">KDK95_27805</name>
</gene>
<evidence type="ECO:0000313" key="1">
    <source>
        <dbReference type="EMBL" id="MBR7830140.1"/>
    </source>
</evidence>
<dbReference type="Proteomes" id="UP000676325">
    <property type="component" value="Unassembled WGS sequence"/>
</dbReference>
<protein>
    <submittedName>
        <fullName evidence="1">GerMN domain-containing protein</fullName>
    </submittedName>
</protein>
<name>A0A941EGE9_9ACTN</name>